<dbReference type="Gene3D" id="3.40.30.10">
    <property type="entry name" value="Glutaredoxin"/>
    <property type="match status" value="1"/>
</dbReference>
<dbReference type="CDD" id="cd02966">
    <property type="entry name" value="TlpA_like_family"/>
    <property type="match status" value="1"/>
</dbReference>
<dbReference type="AlphaFoldDB" id="A0A5J4L2J6"/>
<reference evidence="2" key="1">
    <citation type="submission" date="2019-10" db="EMBL/GenBank/DDBJ databases">
        <title>Metagenomic sequencing of thiosulfate-disproportionating enrichment culture.</title>
        <authorList>
            <person name="Umezawa K."/>
            <person name="Kojima H."/>
            <person name="Fukui M."/>
        </authorList>
    </citation>
    <scope>NUCLEOTIDE SEQUENCE</scope>
    <source>
        <strain evidence="2">45J</strain>
    </source>
</reference>
<dbReference type="InterPro" id="IPR013766">
    <property type="entry name" value="Thioredoxin_domain"/>
</dbReference>
<name>A0A5J4L2J6_9ZZZZ</name>
<protein>
    <submittedName>
        <fullName evidence="2">Thioredoxin</fullName>
    </submittedName>
</protein>
<dbReference type="InterPro" id="IPR000866">
    <property type="entry name" value="AhpC/TSA"/>
</dbReference>
<dbReference type="PROSITE" id="PS51352">
    <property type="entry name" value="THIOREDOXIN_2"/>
    <property type="match status" value="1"/>
</dbReference>
<dbReference type="PANTHER" id="PTHR42852">
    <property type="entry name" value="THIOL:DISULFIDE INTERCHANGE PROTEIN DSBE"/>
    <property type="match status" value="1"/>
</dbReference>
<dbReference type="EMBL" id="BLAB01000001">
    <property type="protein sequence ID" value="GER93051.1"/>
    <property type="molecule type" value="Genomic_DNA"/>
</dbReference>
<dbReference type="InterPro" id="IPR050553">
    <property type="entry name" value="Thioredoxin_ResA/DsbE_sf"/>
</dbReference>
<organism evidence="2">
    <name type="scientific">hot springs metagenome</name>
    <dbReference type="NCBI Taxonomy" id="433727"/>
    <lineage>
        <taxon>unclassified sequences</taxon>
        <taxon>metagenomes</taxon>
        <taxon>ecological metagenomes</taxon>
    </lineage>
</organism>
<sequence>MLKSSKDNFLNKLIRLYLLLSLLFVTSVSAQPPSPYAVEKLSGQKAPDFTLKDLNGNDVSLSLFKGKVVLLNFWATWCPPCKAEIPSMNKLQQMFENKGLIILAVSTDKAVVDVKDFIKNNPVNFKVVVDYNLKVSRLLYKVFMIPTTFLIDKKGVIVKKYFGEQDWTEPDIIKDIETLL</sequence>
<dbReference type="InterPro" id="IPR036249">
    <property type="entry name" value="Thioredoxin-like_sf"/>
</dbReference>
<evidence type="ECO:0000259" key="1">
    <source>
        <dbReference type="PROSITE" id="PS51352"/>
    </source>
</evidence>
<dbReference type="InterPro" id="IPR017937">
    <property type="entry name" value="Thioredoxin_CS"/>
</dbReference>
<dbReference type="PROSITE" id="PS00194">
    <property type="entry name" value="THIOREDOXIN_1"/>
    <property type="match status" value="1"/>
</dbReference>
<dbReference type="GO" id="GO:0016209">
    <property type="term" value="F:antioxidant activity"/>
    <property type="evidence" value="ECO:0007669"/>
    <property type="project" value="InterPro"/>
</dbReference>
<dbReference type="Pfam" id="PF00578">
    <property type="entry name" value="AhpC-TSA"/>
    <property type="match status" value="1"/>
</dbReference>
<dbReference type="PANTHER" id="PTHR42852:SF17">
    <property type="entry name" value="THIOREDOXIN-LIKE PROTEIN HI_1115"/>
    <property type="match status" value="1"/>
</dbReference>
<dbReference type="SUPFAM" id="SSF52833">
    <property type="entry name" value="Thioredoxin-like"/>
    <property type="match status" value="1"/>
</dbReference>
<evidence type="ECO:0000313" key="2">
    <source>
        <dbReference type="EMBL" id="GER93051.1"/>
    </source>
</evidence>
<comment type="caution">
    <text evidence="2">The sequence shown here is derived from an EMBL/GenBank/DDBJ whole genome shotgun (WGS) entry which is preliminary data.</text>
</comment>
<proteinExistence type="predicted"/>
<feature type="domain" description="Thioredoxin" evidence="1">
    <location>
        <begin position="40"/>
        <end position="180"/>
    </location>
</feature>
<dbReference type="GO" id="GO:0016491">
    <property type="term" value="F:oxidoreductase activity"/>
    <property type="evidence" value="ECO:0007669"/>
    <property type="project" value="InterPro"/>
</dbReference>
<accession>A0A5J4L2J6</accession>
<gene>
    <name evidence="2" type="ORF">A45J_0784</name>
</gene>